<dbReference type="Proteomes" id="UP000230837">
    <property type="component" value="Unassembled WGS sequence"/>
</dbReference>
<dbReference type="CDD" id="cd02440">
    <property type="entry name" value="AdoMet_MTases"/>
    <property type="match status" value="1"/>
</dbReference>
<dbReference type="PANTHER" id="PTHR42912">
    <property type="entry name" value="METHYLTRANSFERASE"/>
    <property type="match status" value="1"/>
</dbReference>
<accession>A0A2M7IP39</accession>
<organism evidence="2 3">
    <name type="scientific">Candidatus Kaiserbacteria bacterium CG_4_8_14_3_um_filter_38_9</name>
    <dbReference type="NCBI Taxonomy" id="1974599"/>
    <lineage>
        <taxon>Bacteria</taxon>
        <taxon>Candidatus Kaiseribacteriota</taxon>
    </lineage>
</organism>
<reference evidence="3" key="1">
    <citation type="submission" date="2017-09" db="EMBL/GenBank/DDBJ databases">
        <title>Depth-based differentiation of microbial function through sediment-hosted aquifers and enrichment of novel symbionts in the deep terrestrial subsurface.</title>
        <authorList>
            <person name="Probst A.J."/>
            <person name="Ladd B."/>
            <person name="Jarett J.K."/>
            <person name="Geller-Mcgrath D.E."/>
            <person name="Sieber C.M.K."/>
            <person name="Emerson J.B."/>
            <person name="Anantharaman K."/>
            <person name="Thomas B.C."/>
            <person name="Malmstrom R."/>
            <person name="Stieglmeier M."/>
            <person name="Klingl A."/>
            <person name="Woyke T."/>
            <person name="Ryan C.M."/>
            <person name="Banfield J.F."/>
        </authorList>
    </citation>
    <scope>NUCLEOTIDE SEQUENCE [LARGE SCALE GENOMIC DNA]</scope>
</reference>
<dbReference type="Pfam" id="PF13649">
    <property type="entry name" value="Methyltransf_25"/>
    <property type="match status" value="1"/>
</dbReference>
<dbReference type="SUPFAM" id="SSF53335">
    <property type="entry name" value="S-adenosyl-L-methionine-dependent methyltransferases"/>
    <property type="match status" value="1"/>
</dbReference>
<comment type="caution">
    <text evidence="2">The sequence shown here is derived from an EMBL/GenBank/DDBJ whole genome shotgun (WGS) entry which is preliminary data.</text>
</comment>
<protein>
    <recommendedName>
        <fullName evidence="1">Methyltransferase domain-containing protein</fullName>
    </recommendedName>
</protein>
<dbReference type="AlphaFoldDB" id="A0A2M7IP39"/>
<evidence type="ECO:0000259" key="1">
    <source>
        <dbReference type="Pfam" id="PF13649"/>
    </source>
</evidence>
<name>A0A2M7IP39_9BACT</name>
<sequence>HLKLSTEQSEDLEKFTRFVIRRNRGDILGVGQSVLDVGCGNGRNLVFLSSNFSLLGIGYDISKEAINQAKQASANLPITYTARSISGPLEVPDNSQSLVLDMMTSHFLNEKERLTLRDEIYRVLMPGGFLFMKTFLADGDLHTRRLLREFPNKE</sequence>
<dbReference type="InterPro" id="IPR029063">
    <property type="entry name" value="SAM-dependent_MTases_sf"/>
</dbReference>
<evidence type="ECO:0000313" key="2">
    <source>
        <dbReference type="EMBL" id="PIW97099.1"/>
    </source>
</evidence>
<dbReference type="InterPro" id="IPR041698">
    <property type="entry name" value="Methyltransf_25"/>
</dbReference>
<gene>
    <name evidence="2" type="ORF">COZ82_01375</name>
</gene>
<dbReference type="EMBL" id="PFHR01000078">
    <property type="protein sequence ID" value="PIW97099.1"/>
    <property type="molecule type" value="Genomic_DNA"/>
</dbReference>
<proteinExistence type="predicted"/>
<dbReference type="InterPro" id="IPR050508">
    <property type="entry name" value="Methyltransf_Superfamily"/>
</dbReference>
<feature type="domain" description="Methyltransferase" evidence="1">
    <location>
        <begin position="34"/>
        <end position="128"/>
    </location>
</feature>
<feature type="non-terminal residue" evidence="2">
    <location>
        <position position="1"/>
    </location>
</feature>
<dbReference type="GO" id="GO:0008168">
    <property type="term" value="F:methyltransferase activity"/>
    <property type="evidence" value="ECO:0007669"/>
    <property type="project" value="TreeGrafter"/>
</dbReference>
<dbReference type="Gene3D" id="3.40.50.150">
    <property type="entry name" value="Vaccinia Virus protein VP39"/>
    <property type="match status" value="1"/>
</dbReference>
<evidence type="ECO:0000313" key="3">
    <source>
        <dbReference type="Proteomes" id="UP000230837"/>
    </source>
</evidence>